<name>A0A926RTW2_9BACL</name>
<organism evidence="1 2">
    <name type="scientific">Polycladospora coralii</name>
    <dbReference type="NCBI Taxonomy" id="2771432"/>
    <lineage>
        <taxon>Bacteria</taxon>
        <taxon>Bacillati</taxon>
        <taxon>Bacillota</taxon>
        <taxon>Bacilli</taxon>
        <taxon>Bacillales</taxon>
        <taxon>Thermoactinomycetaceae</taxon>
        <taxon>Polycladospora</taxon>
    </lineage>
</organism>
<evidence type="ECO:0000313" key="1">
    <source>
        <dbReference type="EMBL" id="MBD1371837.1"/>
    </source>
</evidence>
<gene>
    <name evidence="1" type="ORF">IC620_05625</name>
</gene>
<dbReference type="AlphaFoldDB" id="A0A926RTW2"/>
<dbReference type="Proteomes" id="UP000661691">
    <property type="component" value="Unassembled WGS sequence"/>
</dbReference>
<dbReference type="EMBL" id="JACXAH010000005">
    <property type="protein sequence ID" value="MBD1371837.1"/>
    <property type="molecule type" value="Genomic_DNA"/>
</dbReference>
<protein>
    <recommendedName>
        <fullName evidence="3">BclA C-terminal domain-containing protein</fullName>
    </recommendedName>
</protein>
<keyword evidence="2" id="KW-1185">Reference proteome</keyword>
<comment type="caution">
    <text evidence="1">The sequence shown here is derived from an EMBL/GenBank/DDBJ whole genome shotgun (WGS) entry which is preliminary data.</text>
</comment>
<reference evidence="1" key="1">
    <citation type="submission" date="2020-09" db="EMBL/GenBank/DDBJ databases">
        <title>A novel bacterium of genus Hazenella, isolated from South China Sea.</title>
        <authorList>
            <person name="Huang H."/>
            <person name="Mo K."/>
            <person name="Hu Y."/>
        </authorList>
    </citation>
    <scope>NUCLEOTIDE SEQUENCE</scope>
    <source>
        <strain evidence="1">IB182357</strain>
    </source>
</reference>
<dbReference type="Gene3D" id="2.60.120.40">
    <property type="match status" value="1"/>
</dbReference>
<dbReference type="InterPro" id="IPR008983">
    <property type="entry name" value="Tumour_necrosis_fac-like_dom"/>
</dbReference>
<sequence>MALDAYAYIYSNSNQTLSVGEAITFNMIGKLNNIAFTPSSSVITINDGGDYLIKYIVSTNAQLNANQTFDSRFTIRISGSDQTPESVYFNETTNFSSNTNSIIEQVSGQMISNISDGSTIQLISSSGGNITASPAFGSGVSASIIIMKLS</sequence>
<evidence type="ECO:0008006" key="3">
    <source>
        <dbReference type="Google" id="ProtNLM"/>
    </source>
</evidence>
<evidence type="ECO:0000313" key="2">
    <source>
        <dbReference type="Proteomes" id="UP000661691"/>
    </source>
</evidence>
<proteinExistence type="predicted"/>
<dbReference type="RefSeq" id="WP_191138472.1">
    <property type="nucleotide sequence ID" value="NZ_JACXAG020000001.1"/>
</dbReference>
<accession>A0A926RTW2</accession>